<evidence type="ECO:0000256" key="3">
    <source>
        <dbReference type="ARBA" id="ARBA00022750"/>
    </source>
</evidence>
<dbReference type="Pfam" id="PF00026">
    <property type="entry name" value="Asp"/>
    <property type="match status" value="1"/>
</dbReference>
<feature type="compositionally biased region" description="Basic and acidic residues" evidence="5">
    <location>
        <begin position="523"/>
        <end position="541"/>
    </location>
</feature>
<keyword evidence="2" id="KW-0645">Protease</keyword>
<feature type="signal peptide" evidence="6">
    <location>
        <begin position="1"/>
        <end position="20"/>
    </location>
</feature>
<gene>
    <name evidence="8" type="ORF">PCOR1329_LOCUS42630</name>
</gene>
<keyword evidence="3" id="KW-0064">Aspartyl protease</keyword>
<dbReference type="PROSITE" id="PS51767">
    <property type="entry name" value="PEPTIDASE_A1"/>
    <property type="match status" value="1"/>
</dbReference>
<comment type="caution">
    <text evidence="8">The sequence shown here is derived from an EMBL/GenBank/DDBJ whole genome shotgun (WGS) entry which is preliminary data.</text>
</comment>
<reference evidence="8" key="1">
    <citation type="submission" date="2023-10" db="EMBL/GenBank/DDBJ databases">
        <authorList>
            <person name="Chen Y."/>
            <person name="Shah S."/>
            <person name="Dougan E. K."/>
            <person name="Thang M."/>
            <person name="Chan C."/>
        </authorList>
    </citation>
    <scope>NUCLEOTIDE SEQUENCE [LARGE SCALE GENOMIC DNA]</scope>
</reference>
<dbReference type="CDD" id="cd05471">
    <property type="entry name" value="pepsin_like"/>
    <property type="match status" value="1"/>
</dbReference>
<evidence type="ECO:0000256" key="5">
    <source>
        <dbReference type="SAM" id="MobiDB-lite"/>
    </source>
</evidence>
<dbReference type="InterPro" id="IPR034164">
    <property type="entry name" value="Pepsin-like_dom"/>
</dbReference>
<dbReference type="Proteomes" id="UP001189429">
    <property type="component" value="Unassembled WGS sequence"/>
</dbReference>
<feature type="domain" description="Peptidase A1" evidence="7">
    <location>
        <begin position="24"/>
        <end position="499"/>
    </location>
</feature>
<dbReference type="InterPro" id="IPR033121">
    <property type="entry name" value="PEPTIDASE_A1"/>
</dbReference>
<evidence type="ECO:0000259" key="7">
    <source>
        <dbReference type="PROSITE" id="PS51767"/>
    </source>
</evidence>
<dbReference type="SUPFAM" id="SSF50630">
    <property type="entry name" value="Acid proteases"/>
    <property type="match status" value="1"/>
</dbReference>
<name>A0ABN9TV41_9DINO</name>
<accession>A0ABN9TV41</accession>
<dbReference type="InterPro" id="IPR021109">
    <property type="entry name" value="Peptidase_aspartic_dom_sf"/>
</dbReference>
<keyword evidence="9" id="KW-1185">Reference proteome</keyword>
<evidence type="ECO:0000256" key="4">
    <source>
        <dbReference type="ARBA" id="ARBA00022801"/>
    </source>
</evidence>
<comment type="similarity">
    <text evidence="1">Belongs to the peptidase A1 family.</text>
</comment>
<evidence type="ECO:0000256" key="2">
    <source>
        <dbReference type="ARBA" id="ARBA00022670"/>
    </source>
</evidence>
<sequence>MVRGSTALLAAAARATLATGIHLTSFDGGQGSLENRFSVVADTGSNSLIVPSCVCQDKGQCSKKDRCFRGTNKSSTFHLEVDEEEKPVSMVLSFGSGQIQAIVAQEQVSVGKVSRHLKDDGLLLMTDRALQISGPFEGILGLGLPQPATNWTQIEEQEQAAADSTLGGGSMQDIIQQILGHANGAGGAETAIPDQVMRKILDTAVTNANGTTLNATTLKTHKPHHRDSPKGFLEQVNIPRFSMCFNDGADGVLRIGGAPLGNGSHGGMGTAHWGVDFRGISVGDAAATPVDFCRDSDMAEGQKSPCGAIPDSGTTLMMGPAPQIEKLLDSICEQWPRCKSNYTKLLEAEDAATKIFDTTYGVNPFSMHGILNKSDILQLLLQDCDRWMTNETGTDGMPDLHFHVRGTHGTKQAIKIPAHAYIMAYAGDNVTTAYSLLAGVGNIPADPDATRGAKKVCAPAFGAMDYNTKANGPVWIMGTPLFYEYVVAYDMDASPPAIAFHSQQNVPCGSCQQSRAEVNLALKDPRNHQESSLRMPRRVEGAPRQPNVDYSQPL</sequence>
<dbReference type="PRINTS" id="PR00792">
    <property type="entry name" value="PEPSIN"/>
</dbReference>
<keyword evidence="6" id="KW-0732">Signal</keyword>
<feature type="chain" id="PRO_5045041763" description="Peptidase A1 domain-containing protein" evidence="6">
    <location>
        <begin position="21"/>
        <end position="554"/>
    </location>
</feature>
<dbReference type="InterPro" id="IPR001461">
    <property type="entry name" value="Aspartic_peptidase_A1"/>
</dbReference>
<keyword evidence="4" id="KW-0378">Hydrolase</keyword>
<feature type="region of interest" description="Disordered" evidence="5">
    <location>
        <begin position="523"/>
        <end position="554"/>
    </location>
</feature>
<evidence type="ECO:0000256" key="6">
    <source>
        <dbReference type="SAM" id="SignalP"/>
    </source>
</evidence>
<evidence type="ECO:0000313" key="9">
    <source>
        <dbReference type="Proteomes" id="UP001189429"/>
    </source>
</evidence>
<dbReference type="EMBL" id="CAUYUJ010015121">
    <property type="protein sequence ID" value="CAK0850122.1"/>
    <property type="molecule type" value="Genomic_DNA"/>
</dbReference>
<dbReference type="Gene3D" id="2.40.70.10">
    <property type="entry name" value="Acid Proteases"/>
    <property type="match status" value="2"/>
</dbReference>
<proteinExistence type="inferred from homology"/>
<dbReference type="PANTHER" id="PTHR47966">
    <property type="entry name" value="BETA-SITE APP-CLEAVING ENZYME, ISOFORM A-RELATED"/>
    <property type="match status" value="1"/>
</dbReference>
<evidence type="ECO:0000256" key="1">
    <source>
        <dbReference type="ARBA" id="ARBA00007447"/>
    </source>
</evidence>
<dbReference type="PANTHER" id="PTHR47966:SF51">
    <property type="entry name" value="BETA-SITE APP-CLEAVING ENZYME, ISOFORM A-RELATED"/>
    <property type="match status" value="1"/>
</dbReference>
<organism evidence="8 9">
    <name type="scientific">Prorocentrum cordatum</name>
    <dbReference type="NCBI Taxonomy" id="2364126"/>
    <lineage>
        <taxon>Eukaryota</taxon>
        <taxon>Sar</taxon>
        <taxon>Alveolata</taxon>
        <taxon>Dinophyceae</taxon>
        <taxon>Prorocentrales</taxon>
        <taxon>Prorocentraceae</taxon>
        <taxon>Prorocentrum</taxon>
    </lineage>
</organism>
<protein>
    <recommendedName>
        <fullName evidence="7">Peptidase A1 domain-containing protein</fullName>
    </recommendedName>
</protein>
<evidence type="ECO:0000313" key="8">
    <source>
        <dbReference type="EMBL" id="CAK0850122.1"/>
    </source>
</evidence>